<dbReference type="SFLD" id="SFLDS00001">
    <property type="entry name" value="Enolase"/>
    <property type="match status" value="1"/>
</dbReference>
<dbReference type="InterPro" id="IPR013341">
    <property type="entry name" value="Mandelate_racemase_N_dom"/>
</dbReference>
<proteinExistence type="inferred from homology"/>
<dbReference type="InterPro" id="IPR029017">
    <property type="entry name" value="Enolase-like_N"/>
</dbReference>
<sequence length="369" mass="40324">MPLINQITVWKLELTSHTPYYMANGKTCVSVPSIIMRVDTDEGISGWGEVCPIPHYLAAYADGVLPALQNMSEVLLGTEAVGPEAVMAIMDRYLIGHRYAKSVIDMALWDITAKKADMPLYQLLGGKQTEKLPLYKSLTCTDTHTMVEMALHAYNEGIRQFQVKLGAENDWVKDVERLTSVRDAVGPGPLVFGDWNCGSSQRDAIRAARAVSHLDIMIEQPCATLESCNVVRQNSGLAMKLDESAHDIESLLHANQLGCMDAAAIKLSKFGGLSKARRARDLCESIGTQMVIEDTWGNDITTAASMHLATATDSRNLMNVCNLSEYVSPRLDESCYQTQNGYATVSDRPGLGVNPDLSILGEPLAILSQ</sequence>
<evidence type="ECO:0000256" key="2">
    <source>
        <dbReference type="ARBA" id="ARBA00008031"/>
    </source>
</evidence>
<evidence type="ECO:0000313" key="8">
    <source>
        <dbReference type="Proteomes" id="UP000070529"/>
    </source>
</evidence>
<dbReference type="SFLD" id="SFLDG00180">
    <property type="entry name" value="muconate_cycloisomerase"/>
    <property type="match status" value="1"/>
</dbReference>
<dbReference type="Gene3D" id="3.30.390.10">
    <property type="entry name" value="Enolase-like, N-terminal domain"/>
    <property type="match status" value="1"/>
</dbReference>
<dbReference type="STRING" id="294935.ATN88_20440"/>
<comment type="similarity">
    <text evidence="2">Belongs to the mandelate racemase/muconate lactonizing enzyme family.</text>
</comment>
<keyword evidence="8" id="KW-1185">Reference proteome</keyword>
<dbReference type="Proteomes" id="UP000070529">
    <property type="component" value="Unassembled WGS sequence"/>
</dbReference>
<keyword evidence="3" id="KW-0479">Metal-binding</keyword>
<dbReference type="FunFam" id="3.30.390.10:FF:000009">
    <property type="entry name" value="Hydrophobic dipeptide epimerase"/>
    <property type="match status" value="1"/>
</dbReference>
<evidence type="ECO:0000313" key="7">
    <source>
        <dbReference type="EMBL" id="KXF81864.1"/>
    </source>
</evidence>
<dbReference type="PANTHER" id="PTHR48080">
    <property type="entry name" value="D-GALACTONATE DEHYDRATASE-RELATED"/>
    <property type="match status" value="1"/>
</dbReference>
<dbReference type="InterPro" id="IPR029065">
    <property type="entry name" value="Enolase_C-like"/>
</dbReference>
<dbReference type="InterPro" id="IPR034593">
    <property type="entry name" value="DgoD-like"/>
</dbReference>
<protein>
    <submittedName>
        <fullName evidence="7">Mandelate racemase</fullName>
    </submittedName>
</protein>
<evidence type="ECO:0000256" key="1">
    <source>
        <dbReference type="ARBA" id="ARBA00001946"/>
    </source>
</evidence>
<dbReference type="SUPFAM" id="SSF51604">
    <property type="entry name" value="Enolase C-terminal domain-like"/>
    <property type="match status" value="1"/>
</dbReference>
<dbReference type="SUPFAM" id="SSF54826">
    <property type="entry name" value="Enolase N-terminal domain-like"/>
    <property type="match status" value="1"/>
</dbReference>
<evidence type="ECO:0000256" key="4">
    <source>
        <dbReference type="ARBA" id="ARBA00022842"/>
    </source>
</evidence>
<dbReference type="PANTHER" id="PTHR48080:SF3">
    <property type="entry name" value="ENOLASE SUPERFAMILY MEMBER DDB_G0284701"/>
    <property type="match status" value="1"/>
</dbReference>
<dbReference type="InterPro" id="IPR036849">
    <property type="entry name" value="Enolase-like_C_sf"/>
</dbReference>
<dbReference type="GO" id="GO:0046872">
    <property type="term" value="F:metal ion binding"/>
    <property type="evidence" value="ECO:0007669"/>
    <property type="project" value="UniProtKB-KW"/>
</dbReference>
<organism evidence="7 8">
    <name type="scientific">Enterovibrio coralii</name>
    <dbReference type="NCBI Taxonomy" id="294935"/>
    <lineage>
        <taxon>Bacteria</taxon>
        <taxon>Pseudomonadati</taxon>
        <taxon>Pseudomonadota</taxon>
        <taxon>Gammaproteobacteria</taxon>
        <taxon>Vibrionales</taxon>
        <taxon>Vibrionaceae</taxon>
        <taxon>Enterovibrio</taxon>
    </lineage>
</organism>
<dbReference type="Gene3D" id="3.20.20.120">
    <property type="entry name" value="Enolase-like C-terminal domain"/>
    <property type="match status" value="1"/>
</dbReference>
<comment type="caution">
    <text evidence="7">The sequence shown here is derived from an EMBL/GenBank/DDBJ whole genome shotgun (WGS) entry which is preliminary data.</text>
</comment>
<evidence type="ECO:0000256" key="3">
    <source>
        <dbReference type="ARBA" id="ARBA00022723"/>
    </source>
</evidence>
<dbReference type="EMBL" id="LNTY01000033">
    <property type="protein sequence ID" value="KXF81864.1"/>
    <property type="molecule type" value="Genomic_DNA"/>
</dbReference>
<dbReference type="Pfam" id="PF13378">
    <property type="entry name" value="MR_MLE_C"/>
    <property type="match status" value="1"/>
</dbReference>
<feature type="domain" description="Mandelate racemase/muconate lactonizing enzyme N-terminal" evidence="5">
    <location>
        <begin position="9"/>
        <end position="125"/>
    </location>
</feature>
<dbReference type="OrthoDB" id="103536at2"/>
<dbReference type="Pfam" id="PF02746">
    <property type="entry name" value="MR_MLE_N"/>
    <property type="match status" value="1"/>
</dbReference>
<comment type="cofactor">
    <cofactor evidence="1">
        <name>Mg(2+)</name>
        <dbReference type="ChEBI" id="CHEBI:18420"/>
    </cofactor>
</comment>
<dbReference type="RefSeq" id="WP_067415454.1">
    <property type="nucleotide sequence ID" value="NZ_LNTY01000033.1"/>
</dbReference>
<gene>
    <name evidence="7" type="ORF">ATN88_20440</name>
</gene>
<keyword evidence="4" id="KW-0460">Magnesium</keyword>
<evidence type="ECO:0000259" key="6">
    <source>
        <dbReference type="Pfam" id="PF13378"/>
    </source>
</evidence>
<name>A0A135I903_9GAMM</name>
<reference evidence="7 8" key="1">
    <citation type="submission" date="2015-11" db="EMBL/GenBank/DDBJ databases">
        <title>Genomic Taxonomy of the Vibrionaceae.</title>
        <authorList>
            <person name="Gomez-Gil B."/>
            <person name="Enciso-Ibarra J."/>
        </authorList>
    </citation>
    <scope>NUCLEOTIDE SEQUENCE [LARGE SCALE GENOMIC DNA]</scope>
    <source>
        <strain evidence="7 8">CAIM 912</strain>
    </source>
</reference>
<dbReference type="GO" id="GO:0016853">
    <property type="term" value="F:isomerase activity"/>
    <property type="evidence" value="ECO:0007669"/>
    <property type="project" value="UniProtKB-ARBA"/>
</dbReference>
<evidence type="ECO:0000259" key="5">
    <source>
        <dbReference type="Pfam" id="PF02746"/>
    </source>
</evidence>
<dbReference type="AlphaFoldDB" id="A0A135I903"/>
<feature type="domain" description="Enolase C-terminal" evidence="6">
    <location>
        <begin position="146"/>
        <end position="356"/>
    </location>
</feature>
<accession>A0A135I903</accession>